<protein>
    <submittedName>
        <fullName evidence="1">Uncharacterized protein</fullName>
    </submittedName>
</protein>
<comment type="caution">
    <text evidence="1">The sequence shown here is derived from an EMBL/GenBank/DDBJ whole genome shotgun (WGS) entry which is preliminary data.</text>
</comment>
<accession>A0ABS5TBG3</accession>
<evidence type="ECO:0000313" key="2">
    <source>
        <dbReference type="Proteomes" id="UP001197247"/>
    </source>
</evidence>
<proteinExistence type="predicted"/>
<evidence type="ECO:0000313" key="1">
    <source>
        <dbReference type="EMBL" id="MBT0768421.1"/>
    </source>
</evidence>
<keyword evidence="2" id="KW-1185">Reference proteome</keyword>
<sequence length="104" mass="10359">MATVVIGQAGPASAATTTTVWCNDVSGTSLTAVFSGLTTPGISASDCLGASGFSAGESYVLRLTDLSTGAVKNVSTRTISSSCNEEIDVYGTYASPLVQAGCLP</sequence>
<dbReference type="Proteomes" id="UP001197247">
    <property type="component" value="Unassembled WGS sequence"/>
</dbReference>
<name>A0ABS5TBG3_9ACTN</name>
<dbReference type="EMBL" id="JAHBAY010000002">
    <property type="protein sequence ID" value="MBT0768421.1"/>
    <property type="molecule type" value="Genomic_DNA"/>
</dbReference>
<reference evidence="1 2" key="1">
    <citation type="submission" date="2021-05" db="EMBL/GenBank/DDBJ databases">
        <title>Kineosporia and Streptomyces sp. nov. two new marine actinobacteria isolated from Coral.</title>
        <authorList>
            <person name="Buangrab K."/>
            <person name="Sutthacheep M."/>
            <person name="Yeemin T."/>
            <person name="Harunari E."/>
            <person name="Igarashi Y."/>
            <person name="Kanchanasin P."/>
            <person name="Tanasupawat S."/>
            <person name="Phongsopitanun W."/>
        </authorList>
    </citation>
    <scope>NUCLEOTIDE SEQUENCE [LARGE SCALE GENOMIC DNA]</scope>
    <source>
        <strain evidence="1 2">J2-2</strain>
    </source>
</reference>
<dbReference type="RefSeq" id="WP_214154716.1">
    <property type="nucleotide sequence ID" value="NZ_JAHBAY010000002.1"/>
</dbReference>
<gene>
    <name evidence="1" type="ORF">KIH74_05765</name>
</gene>
<organism evidence="1 2">
    <name type="scientific">Kineosporia corallincola</name>
    <dbReference type="NCBI Taxonomy" id="2835133"/>
    <lineage>
        <taxon>Bacteria</taxon>
        <taxon>Bacillati</taxon>
        <taxon>Actinomycetota</taxon>
        <taxon>Actinomycetes</taxon>
        <taxon>Kineosporiales</taxon>
        <taxon>Kineosporiaceae</taxon>
        <taxon>Kineosporia</taxon>
    </lineage>
</organism>